<keyword evidence="3" id="KW-1185">Reference proteome</keyword>
<protein>
    <submittedName>
        <fullName evidence="2">Uncharacterized protein</fullName>
    </submittedName>
</protein>
<comment type="caution">
    <text evidence="2">The sequence shown here is derived from an EMBL/GenBank/DDBJ whole genome shotgun (WGS) entry which is preliminary data.</text>
</comment>
<reference evidence="2 3" key="1">
    <citation type="submission" date="2024-02" db="EMBL/GenBank/DDBJ databases">
        <authorList>
            <person name="Chen Y."/>
            <person name="Shah S."/>
            <person name="Dougan E. K."/>
            <person name="Thang M."/>
            <person name="Chan C."/>
        </authorList>
    </citation>
    <scope>NUCLEOTIDE SEQUENCE [LARGE SCALE GENOMIC DNA]</scope>
</reference>
<dbReference type="Proteomes" id="UP001642484">
    <property type="component" value="Unassembled WGS sequence"/>
</dbReference>
<accession>A0ABP0K366</accession>
<evidence type="ECO:0000313" key="3">
    <source>
        <dbReference type="Proteomes" id="UP001642484"/>
    </source>
</evidence>
<gene>
    <name evidence="2" type="ORF">CCMP2556_LOCUS14223</name>
</gene>
<dbReference type="EMBL" id="CAXAMN010007224">
    <property type="protein sequence ID" value="CAK9020870.1"/>
    <property type="molecule type" value="Genomic_DNA"/>
</dbReference>
<evidence type="ECO:0000313" key="2">
    <source>
        <dbReference type="EMBL" id="CAK9020870.1"/>
    </source>
</evidence>
<feature type="region of interest" description="Disordered" evidence="1">
    <location>
        <begin position="1"/>
        <end position="20"/>
    </location>
</feature>
<evidence type="ECO:0000256" key="1">
    <source>
        <dbReference type="SAM" id="MobiDB-lite"/>
    </source>
</evidence>
<sequence>MRREHVSDAAEAPAPEDIDLEHKEHYGGPELAVEELDGDKVIYNSKFFKKEYNKLKRIAKGPRSVEFPQITKAFTGTSAEQHDVIRRFVESGGNENAVEAEFTAERTHEVEGRGERKLMTVKEMREAGFSEAKINACVQKGGVPDEDCPTDMASMRFWAHTVKTETTRDVTQLRSTVRASVAATSAVQALATGFAPAKGGVAVDAANVMAQAGNEVKKEIQALNSLQIDVGDLDMFKGRVEQLKQFSNSMKLHFDSLTEDSIKSEDDFQKTLATDSRMKRAEMSAAFREYKKYCWHILGSHEKWNFADDTLKTMRKDERVHQKLMSTGLAFRDIISWHQLPIQNEDGQVETLLKCGYRDVLGFADQNYWDVLCEHFDHTRVNNTDDCIGVQVYGDEATIFDGLSYMCIAWSSENSPFASLSSCSRFLICLLPLPLYLMSPAPNHRKGKINETLQAALRCIVESLDSWSSTPICGLRGEFVALKGDWKWLTHALNLRCHAGTDQICWQCPASKSIQFAYTDLSAGAAWRRSRHDPSEVHFRKPSIAELGHFNMKKVEARMRHASVLIKTWAKNHGTRRFPNRWQISKTKLSLKSSKYVHFTGKAWQSGLIMEFLDWFLQTHDLPQVDANIKTCVWAANNIAGLIACSGVMFTEDQVKQLFVVGNLFLTTYLRLREKFRSFCCYRLWNPRPKFHLIAHVVDQGRRKKNPRTTWCFMDEDWIKSIMRLAKKTHARTTHVAVLTRYTAGLIVSVYCFVEISWLCWFAWED</sequence>
<name>A0ABP0K366_9DINO</name>
<organism evidence="2 3">
    <name type="scientific">Durusdinium trenchii</name>
    <dbReference type="NCBI Taxonomy" id="1381693"/>
    <lineage>
        <taxon>Eukaryota</taxon>
        <taxon>Sar</taxon>
        <taxon>Alveolata</taxon>
        <taxon>Dinophyceae</taxon>
        <taxon>Suessiales</taxon>
        <taxon>Symbiodiniaceae</taxon>
        <taxon>Durusdinium</taxon>
    </lineage>
</organism>
<proteinExistence type="predicted"/>